<dbReference type="EMBL" id="CP006764">
    <property type="protein sequence ID" value="AIT61946.1"/>
    <property type="molecule type" value="Genomic_DNA"/>
</dbReference>
<evidence type="ECO:0000256" key="1">
    <source>
        <dbReference type="ARBA" id="ARBA00009054"/>
    </source>
</evidence>
<evidence type="ECO:0000256" key="6">
    <source>
        <dbReference type="SAM" id="Coils"/>
    </source>
</evidence>
<keyword evidence="3 4" id="KW-0346">Stress response</keyword>
<evidence type="ECO:0000256" key="7">
    <source>
        <dbReference type="SAM" id="MobiDB-lite"/>
    </source>
</evidence>
<dbReference type="AlphaFoldDB" id="A0A097IIK4"/>
<dbReference type="GO" id="GO:0051087">
    <property type="term" value="F:protein-folding chaperone binding"/>
    <property type="evidence" value="ECO:0007669"/>
    <property type="project" value="InterPro"/>
</dbReference>
<dbReference type="Gene3D" id="2.30.22.10">
    <property type="entry name" value="Head domain of nucleotide exchange factor GrpE"/>
    <property type="match status" value="1"/>
</dbReference>
<keyword evidence="9" id="KW-1185">Reference proteome</keyword>
<dbReference type="GO" id="GO:0000774">
    <property type="term" value="F:adenyl-nucleotide exchange factor activity"/>
    <property type="evidence" value="ECO:0007669"/>
    <property type="project" value="InterPro"/>
</dbReference>
<name>A0A097IIK4_9CORY</name>
<comment type="subunit">
    <text evidence="3">Homodimer.</text>
</comment>
<dbReference type="Gene3D" id="3.90.20.20">
    <property type="match status" value="1"/>
</dbReference>
<sequence length="246" mass="26325">MTNPANPGDPDYTDEQNISPDEAETLAAEVAEAQGVDEDDDLLTTSPDPSYLSEDDTVPSVGADEDEVLAAEATTDETAEALADAKADEVLAAADEQLPADSTADLETQLAECTDDLKRVSAEYANYRRRTERERESVINNTKASVMVQLIPILDDLDLARQHGDLEEGPLKTFGDKLATILQGQKLESFGTEGEAFDPEIHEAVQDLSSGGPQAVGTVLRKGYRVGDRVVRTAMVIIADGEQSGS</sequence>
<dbReference type="KEGG" id="cdo:CDOO_12280"/>
<dbReference type="Pfam" id="PF01025">
    <property type="entry name" value="GrpE"/>
    <property type="match status" value="1"/>
</dbReference>
<dbReference type="InterPro" id="IPR000740">
    <property type="entry name" value="GrpE"/>
</dbReference>
<dbReference type="GO" id="GO:0005737">
    <property type="term" value="C:cytoplasm"/>
    <property type="evidence" value="ECO:0007669"/>
    <property type="project" value="UniProtKB-SubCell"/>
</dbReference>
<dbReference type="HOGENOM" id="CLU_057217_4_0_11"/>
<keyword evidence="2 3" id="KW-0143">Chaperone</keyword>
<dbReference type="PROSITE" id="PS01071">
    <property type="entry name" value="GRPE"/>
    <property type="match status" value="1"/>
</dbReference>
<dbReference type="PANTHER" id="PTHR21237:SF23">
    <property type="entry name" value="GRPE PROTEIN HOMOLOG, MITOCHONDRIAL"/>
    <property type="match status" value="1"/>
</dbReference>
<proteinExistence type="inferred from homology"/>
<dbReference type="SUPFAM" id="SSF58014">
    <property type="entry name" value="Coiled-coil domain of nucleotide exchange factor GrpE"/>
    <property type="match status" value="1"/>
</dbReference>
<accession>A0A097IIK4</accession>
<protein>
    <recommendedName>
        <fullName evidence="3 4">Protein GrpE</fullName>
    </recommendedName>
    <alternativeName>
        <fullName evidence="3">HSP-70 cofactor</fullName>
    </alternativeName>
</protein>
<gene>
    <name evidence="3" type="primary">grpE</name>
    <name evidence="8" type="ORF">CDOO_12280</name>
</gene>
<dbReference type="GO" id="GO:0051082">
    <property type="term" value="F:unfolded protein binding"/>
    <property type="evidence" value="ECO:0007669"/>
    <property type="project" value="TreeGrafter"/>
</dbReference>
<dbReference type="STRING" id="558173.CDOO_12280"/>
<comment type="subcellular location">
    <subcellularLocation>
        <location evidence="3">Cytoplasm</location>
    </subcellularLocation>
</comment>
<evidence type="ECO:0000256" key="4">
    <source>
        <dbReference type="RuleBase" id="RU000639"/>
    </source>
</evidence>
<dbReference type="InterPro" id="IPR009012">
    <property type="entry name" value="GrpE_head"/>
</dbReference>
<evidence type="ECO:0000256" key="5">
    <source>
        <dbReference type="RuleBase" id="RU004478"/>
    </source>
</evidence>
<comment type="function">
    <text evidence="3 4">Participates actively in the response to hyperosmotic and heat shock by preventing the aggregation of stress-denatured proteins, in association with DnaK and GrpE. It is the nucleotide exchange factor for DnaK and may function as a thermosensor. Unfolded proteins bind initially to DnaJ; upon interaction with the DnaJ-bound protein, DnaK hydrolyzes its bound ATP, resulting in the formation of a stable complex. GrpE releases ADP from DnaK; ATP binding to DnaK triggers the release of the substrate protein, thus completing the reaction cycle. Several rounds of ATP-dependent interactions between DnaJ, DnaK and GrpE are required for fully efficient folding.</text>
</comment>
<reference evidence="8 9" key="1">
    <citation type="submission" date="2013-09" db="EMBL/GenBank/DDBJ databases">
        <title>Complete genome sequence of Corynebacterium doosanense CAU 212(T) (=DSM 45436(T)), isolated from activated sludge.</title>
        <authorList>
            <person name="Schaffert L."/>
            <person name="Albersmeier A."/>
            <person name="Kalinowski J."/>
            <person name="Ruckert C."/>
        </authorList>
    </citation>
    <scope>NUCLEOTIDE SEQUENCE [LARGE SCALE GENOMIC DNA]</scope>
    <source>
        <strain evidence="8 9">CAU 212</strain>
    </source>
</reference>
<dbReference type="PANTHER" id="PTHR21237">
    <property type="entry name" value="GRPE PROTEIN"/>
    <property type="match status" value="1"/>
</dbReference>
<feature type="coiled-coil region" evidence="6">
    <location>
        <begin position="103"/>
        <end position="137"/>
    </location>
</feature>
<keyword evidence="3" id="KW-0963">Cytoplasm</keyword>
<dbReference type="NCBIfam" id="NF010761">
    <property type="entry name" value="PRK14164.1"/>
    <property type="match status" value="1"/>
</dbReference>
<dbReference type="GO" id="GO:0042803">
    <property type="term" value="F:protein homodimerization activity"/>
    <property type="evidence" value="ECO:0007669"/>
    <property type="project" value="InterPro"/>
</dbReference>
<feature type="region of interest" description="Disordered" evidence="7">
    <location>
        <begin position="1"/>
        <end position="65"/>
    </location>
</feature>
<dbReference type="eggNOG" id="COG0576">
    <property type="taxonomic scope" value="Bacteria"/>
</dbReference>
<keyword evidence="6" id="KW-0175">Coiled coil</keyword>
<evidence type="ECO:0000313" key="8">
    <source>
        <dbReference type="EMBL" id="AIT61946.1"/>
    </source>
</evidence>
<dbReference type="OrthoDB" id="5191115at2"/>
<dbReference type="HAMAP" id="MF_01151">
    <property type="entry name" value="GrpE"/>
    <property type="match status" value="1"/>
</dbReference>
<organism evidence="8 9">
    <name type="scientific">Corynebacterium doosanense CAU 212 = DSM 45436</name>
    <dbReference type="NCBI Taxonomy" id="558173"/>
    <lineage>
        <taxon>Bacteria</taxon>
        <taxon>Bacillati</taxon>
        <taxon>Actinomycetota</taxon>
        <taxon>Actinomycetes</taxon>
        <taxon>Mycobacteriales</taxon>
        <taxon>Corynebacteriaceae</taxon>
        <taxon>Corynebacterium</taxon>
    </lineage>
</organism>
<evidence type="ECO:0000313" key="9">
    <source>
        <dbReference type="Proteomes" id="UP000029914"/>
    </source>
</evidence>
<evidence type="ECO:0000256" key="3">
    <source>
        <dbReference type="HAMAP-Rule" id="MF_01151"/>
    </source>
</evidence>
<feature type="compositionally biased region" description="Acidic residues" evidence="7">
    <location>
        <begin position="53"/>
        <end position="65"/>
    </location>
</feature>
<dbReference type="PRINTS" id="PR00773">
    <property type="entry name" value="GRPEPROTEIN"/>
</dbReference>
<comment type="similarity">
    <text evidence="1 3 5">Belongs to the GrpE family.</text>
</comment>
<dbReference type="SUPFAM" id="SSF51064">
    <property type="entry name" value="Head domain of nucleotide exchange factor GrpE"/>
    <property type="match status" value="1"/>
</dbReference>
<evidence type="ECO:0000256" key="2">
    <source>
        <dbReference type="ARBA" id="ARBA00023186"/>
    </source>
</evidence>
<dbReference type="Proteomes" id="UP000029914">
    <property type="component" value="Chromosome"/>
</dbReference>
<dbReference type="InterPro" id="IPR013805">
    <property type="entry name" value="GrpE_CC"/>
</dbReference>
<dbReference type="GO" id="GO:0006457">
    <property type="term" value="P:protein folding"/>
    <property type="evidence" value="ECO:0007669"/>
    <property type="project" value="InterPro"/>
</dbReference>
<dbReference type="RefSeq" id="WP_018022112.1">
    <property type="nucleotide sequence ID" value="NZ_AQUX01000005.1"/>
</dbReference>